<dbReference type="PANTHER" id="PTHR24166:SF48">
    <property type="entry name" value="PROTEIN VAPYRIN"/>
    <property type="match status" value="1"/>
</dbReference>
<dbReference type="UniPathway" id="UPA00143"/>
<accession>A0A2G9S5Q2</accession>
<proteinExistence type="predicted"/>
<dbReference type="Gene3D" id="1.10.750.20">
    <property type="entry name" value="SOCS box"/>
    <property type="match status" value="1"/>
</dbReference>
<dbReference type="OrthoDB" id="20872at2759"/>
<feature type="domain" description="SOCS box" evidence="6">
    <location>
        <begin position="531"/>
        <end position="579"/>
    </location>
</feature>
<protein>
    <recommendedName>
        <fullName evidence="6">SOCS box domain-containing protein</fullName>
    </recommendedName>
</protein>
<comment type="pathway">
    <text evidence="1">Protein modification; protein ubiquitination.</text>
</comment>
<feature type="repeat" description="ANK" evidence="4">
    <location>
        <begin position="186"/>
        <end position="218"/>
    </location>
</feature>
<dbReference type="Proteomes" id="UP000228934">
    <property type="component" value="Unassembled WGS sequence"/>
</dbReference>
<dbReference type="GO" id="GO:0035556">
    <property type="term" value="P:intracellular signal transduction"/>
    <property type="evidence" value="ECO:0007669"/>
    <property type="project" value="InterPro"/>
</dbReference>
<dbReference type="Pfam" id="PF00023">
    <property type="entry name" value="Ank"/>
    <property type="match status" value="2"/>
</dbReference>
<dbReference type="InterPro" id="IPR002110">
    <property type="entry name" value="Ankyrin_rpt"/>
</dbReference>
<dbReference type="PROSITE" id="PS50088">
    <property type="entry name" value="ANK_REPEAT"/>
    <property type="match status" value="5"/>
</dbReference>
<keyword evidence="2" id="KW-0677">Repeat</keyword>
<dbReference type="SMART" id="SM00253">
    <property type="entry name" value="SOCS"/>
    <property type="match status" value="1"/>
</dbReference>
<feature type="repeat" description="ANK" evidence="4">
    <location>
        <begin position="153"/>
        <end position="185"/>
    </location>
</feature>
<gene>
    <name evidence="7" type="ORF">AB205_0097170</name>
</gene>
<dbReference type="SMART" id="SM00248">
    <property type="entry name" value="ANK"/>
    <property type="match status" value="11"/>
</dbReference>
<feature type="repeat" description="ANK" evidence="4">
    <location>
        <begin position="87"/>
        <end position="119"/>
    </location>
</feature>
<name>A0A2G9S5Q2_AQUCT</name>
<dbReference type="SUPFAM" id="SSF158235">
    <property type="entry name" value="SOCS box-like"/>
    <property type="match status" value="1"/>
</dbReference>
<dbReference type="PROSITE" id="PS50225">
    <property type="entry name" value="SOCS"/>
    <property type="match status" value="1"/>
</dbReference>
<dbReference type="InterPro" id="IPR001496">
    <property type="entry name" value="SOCS_box"/>
</dbReference>
<dbReference type="EMBL" id="KV925497">
    <property type="protein sequence ID" value="PIO35472.1"/>
    <property type="molecule type" value="Genomic_DNA"/>
</dbReference>
<evidence type="ECO:0000313" key="8">
    <source>
        <dbReference type="Proteomes" id="UP000228934"/>
    </source>
</evidence>
<evidence type="ECO:0000256" key="4">
    <source>
        <dbReference type="PROSITE-ProRule" id="PRU00023"/>
    </source>
</evidence>
<feature type="repeat" description="ANK" evidence="4">
    <location>
        <begin position="219"/>
        <end position="251"/>
    </location>
</feature>
<dbReference type="PANTHER" id="PTHR24166">
    <property type="entry name" value="ROLLING PEBBLES, ISOFORM B"/>
    <property type="match status" value="1"/>
</dbReference>
<dbReference type="InterPro" id="IPR050889">
    <property type="entry name" value="Dendritic_Spine_Reg/Scaffold"/>
</dbReference>
<sequence>MTQLRNGERKRKKSKEKEKPSEITELQKYMQYKYALDEADEKGWFPLHEAVVQPVRQITEIVLDGKKVISCTHIAIYKPQWEQKTNDGETPLTLAAKSGLVENVKALLEKGVWPNTKNRRGESPLLIAVRSGSYDMVITLISYNCTINQPCVRRWSAMHEAAKQGRNDLISLLIKNGANVSLRDGFGVTPLGVAAEFGQCEALEQLIHKGGDINLEADDGSTVLSDAAEGGNPDCVSLLLEYGASGNVPDKEGYLPIHKAAYKGHYLALKYLIPVTSPHAIKKSGLSPIHSATDGQSVQCLELLLENGFDANELLAEHISDNYEDKRKTALFFAVSNKDVLCTEMLLKAGADPNADPLNCLLVAVRFGNHEIVRLLLAHQADVNCYFTTVNDTHFPSAIQYALSDEIMLRLLLNNGYQVEKCFDCMHGDIYGGSYLWSVSDEEVLPGWTSCVIKDSHFCDFITVSWMKHLVGKVIRVLVDYMDYVPICTKMKAALETQKEWMEVLEIIGKMILEVKNLCTSVYIRDVQAVQRNPRPLKHLCRLKIRKLVGLETLQSQSSMKGFLLPPLLKSYLLYKEYDLYGKGLQFDM</sequence>
<evidence type="ECO:0000256" key="3">
    <source>
        <dbReference type="ARBA" id="ARBA00023043"/>
    </source>
</evidence>
<dbReference type="Pfam" id="PF07525">
    <property type="entry name" value="SOCS_box"/>
    <property type="match status" value="1"/>
</dbReference>
<dbReference type="SUPFAM" id="SSF48403">
    <property type="entry name" value="Ankyrin repeat"/>
    <property type="match status" value="1"/>
</dbReference>
<evidence type="ECO:0000313" key="7">
    <source>
        <dbReference type="EMBL" id="PIO35472.1"/>
    </source>
</evidence>
<reference evidence="8" key="1">
    <citation type="journal article" date="2017" name="Nat. Commun.">
        <title>The North American bullfrog draft genome provides insight into hormonal regulation of long noncoding RNA.</title>
        <authorList>
            <person name="Hammond S.A."/>
            <person name="Warren R.L."/>
            <person name="Vandervalk B.P."/>
            <person name="Kucuk E."/>
            <person name="Khan H."/>
            <person name="Gibb E.A."/>
            <person name="Pandoh P."/>
            <person name="Kirk H."/>
            <person name="Zhao Y."/>
            <person name="Jones M."/>
            <person name="Mungall A.J."/>
            <person name="Coope R."/>
            <person name="Pleasance S."/>
            <person name="Moore R.A."/>
            <person name="Holt R.A."/>
            <person name="Round J.M."/>
            <person name="Ohora S."/>
            <person name="Walle B.V."/>
            <person name="Veldhoen N."/>
            <person name="Helbing C.C."/>
            <person name="Birol I."/>
        </authorList>
    </citation>
    <scope>NUCLEOTIDE SEQUENCE [LARGE SCALE GENOMIC DNA]</scope>
</reference>
<keyword evidence="8" id="KW-1185">Reference proteome</keyword>
<dbReference type="Gene3D" id="1.25.40.20">
    <property type="entry name" value="Ankyrin repeat-containing domain"/>
    <property type="match status" value="2"/>
</dbReference>
<feature type="repeat" description="ANK" evidence="4">
    <location>
        <begin position="284"/>
        <end position="312"/>
    </location>
</feature>
<organism evidence="7 8">
    <name type="scientific">Aquarana catesbeiana</name>
    <name type="common">American bullfrog</name>
    <name type="synonym">Rana catesbeiana</name>
    <dbReference type="NCBI Taxonomy" id="8400"/>
    <lineage>
        <taxon>Eukaryota</taxon>
        <taxon>Metazoa</taxon>
        <taxon>Chordata</taxon>
        <taxon>Craniata</taxon>
        <taxon>Vertebrata</taxon>
        <taxon>Euteleostomi</taxon>
        <taxon>Amphibia</taxon>
        <taxon>Batrachia</taxon>
        <taxon>Anura</taxon>
        <taxon>Neobatrachia</taxon>
        <taxon>Ranoidea</taxon>
        <taxon>Ranidae</taxon>
        <taxon>Aquarana</taxon>
    </lineage>
</organism>
<evidence type="ECO:0000256" key="5">
    <source>
        <dbReference type="SAM" id="MobiDB-lite"/>
    </source>
</evidence>
<dbReference type="InterPro" id="IPR036770">
    <property type="entry name" value="Ankyrin_rpt-contain_sf"/>
</dbReference>
<dbReference type="AlphaFoldDB" id="A0A2G9S5Q2"/>
<dbReference type="SMART" id="SM00969">
    <property type="entry name" value="SOCS_box"/>
    <property type="match status" value="1"/>
</dbReference>
<evidence type="ECO:0000256" key="2">
    <source>
        <dbReference type="ARBA" id="ARBA00022737"/>
    </source>
</evidence>
<dbReference type="GO" id="GO:0016567">
    <property type="term" value="P:protein ubiquitination"/>
    <property type="evidence" value="ECO:0007669"/>
    <property type="project" value="UniProtKB-UniPathway"/>
</dbReference>
<feature type="region of interest" description="Disordered" evidence="5">
    <location>
        <begin position="1"/>
        <end position="22"/>
    </location>
</feature>
<keyword evidence="3 4" id="KW-0040">ANK repeat</keyword>
<dbReference type="PROSITE" id="PS50297">
    <property type="entry name" value="ANK_REP_REGION"/>
    <property type="match status" value="5"/>
</dbReference>
<dbReference type="Pfam" id="PF12796">
    <property type="entry name" value="Ank_2"/>
    <property type="match status" value="3"/>
</dbReference>
<evidence type="ECO:0000259" key="6">
    <source>
        <dbReference type="PROSITE" id="PS50225"/>
    </source>
</evidence>
<dbReference type="InterPro" id="IPR036036">
    <property type="entry name" value="SOCS_box-like_dom_sf"/>
</dbReference>
<dbReference type="FunFam" id="1.10.750.20:FF:000001">
    <property type="entry name" value="Ankyrin repeat and SOCS box containing 1"/>
    <property type="match status" value="1"/>
</dbReference>
<evidence type="ECO:0000256" key="1">
    <source>
        <dbReference type="ARBA" id="ARBA00004906"/>
    </source>
</evidence>